<dbReference type="InterPro" id="IPR001789">
    <property type="entry name" value="Sig_transdc_resp-reg_receiver"/>
</dbReference>
<keyword evidence="7" id="KW-1133">Transmembrane helix</keyword>
<evidence type="ECO:0000313" key="11">
    <source>
        <dbReference type="Proteomes" id="UP001595904"/>
    </source>
</evidence>
<evidence type="ECO:0000256" key="5">
    <source>
        <dbReference type="ARBA" id="ARBA00022777"/>
    </source>
</evidence>
<reference evidence="11" key="1">
    <citation type="journal article" date="2019" name="Int. J. Syst. Evol. Microbiol.">
        <title>The Global Catalogue of Microorganisms (GCM) 10K type strain sequencing project: providing services to taxonomists for standard genome sequencing and annotation.</title>
        <authorList>
            <consortium name="The Broad Institute Genomics Platform"/>
            <consortium name="The Broad Institute Genome Sequencing Center for Infectious Disease"/>
            <person name="Wu L."/>
            <person name="Ma J."/>
        </authorList>
    </citation>
    <scope>NUCLEOTIDE SEQUENCE [LARGE SCALE GENOMIC DNA]</scope>
    <source>
        <strain evidence="11">CGMCC 1.10759</strain>
    </source>
</reference>
<feature type="domain" description="Histidine kinase" evidence="8">
    <location>
        <begin position="226"/>
        <end position="439"/>
    </location>
</feature>
<dbReference type="EC" id="2.7.13.3" evidence="2"/>
<feature type="transmembrane region" description="Helical" evidence="7">
    <location>
        <begin position="49"/>
        <end position="68"/>
    </location>
</feature>
<comment type="caution">
    <text evidence="10">The sequence shown here is derived from an EMBL/GenBank/DDBJ whole genome shotgun (WGS) entry which is preliminary data.</text>
</comment>
<dbReference type="PROSITE" id="PS50110">
    <property type="entry name" value="RESPONSE_REGULATORY"/>
    <property type="match status" value="1"/>
</dbReference>
<dbReference type="SMART" id="SM00388">
    <property type="entry name" value="HisKA"/>
    <property type="match status" value="1"/>
</dbReference>
<dbReference type="SUPFAM" id="SSF52172">
    <property type="entry name" value="CheY-like"/>
    <property type="match status" value="1"/>
</dbReference>
<feature type="transmembrane region" description="Helical" evidence="7">
    <location>
        <begin position="117"/>
        <end position="136"/>
    </location>
</feature>
<dbReference type="Pfam" id="PF02518">
    <property type="entry name" value="HATPase_c"/>
    <property type="match status" value="1"/>
</dbReference>
<dbReference type="Proteomes" id="UP001595904">
    <property type="component" value="Unassembled WGS sequence"/>
</dbReference>
<dbReference type="PROSITE" id="PS50109">
    <property type="entry name" value="HIS_KIN"/>
    <property type="match status" value="1"/>
</dbReference>
<evidence type="ECO:0000256" key="3">
    <source>
        <dbReference type="ARBA" id="ARBA00022553"/>
    </source>
</evidence>
<evidence type="ECO:0000256" key="4">
    <source>
        <dbReference type="ARBA" id="ARBA00022679"/>
    </source>
</evidence>
<dbReference type="Gene3D" id="3.30.565.10">
    <property type="entry name" value="Histidine kinase-like ATPase, C-terminal domain"/>
    <property type="match status" value="1"/>
</dbReference>
<dbReference type="PANTHER" id="PTHR43047:SF9">
    <property type="entry name" value="HISTIDINE KINASE"/>
    <property type="match status" value="1"/>
</dbReference>
<feature type="domain" description="Response regulatory" evidence="9">
    <location>
        <begin position="462"/>
        <end position="579"/>
    </location>
</feature>
<dbReference type="PANTHER" id="PTHR43047">
    <property type="entry name" value="TWO-COMPONENT HISTIDINE PROTEIN KINASE"/>
    <property type="match status" value="1"/>
</dbReference>
<evidence type="ECO:0000259" key="8">
    <source>
        <dbReference type="PROSITE" id="PS50109"/>
    </source>
</evidence>
<dbReference type="SUPFAM" id="SSF55874">
    <property type="entry name" value="ATPase domain of HSP90 chaperone/DNA topoisomerase II/histidine kinase"/>
    <property type="match status" value="1"/>
</dbReference>
<keyword evidence="11" id="KW-1185">Reference proteome</keyword>
<keyword evidence="3 6" id="KW-0597">Phosphoprotein</keyword>
<keyword evidence="7" id="KW-0472">Membrane</keyword>
<dbReference type="InterPro" id="IPR003661">
    <property type="entry name" value="HisK_dim/P_dom"/>
</dbReference>
<evidence type="ECO:0000259" key="9">
    <source>
        <dbReference type="PROSITE" id="PS50110"/>
    </source>
</evidence>
<comment type="catalytic activity">
    <reaction evidence="1">
        <text>ATP + protein L-histidine = ADP + protein N-phospho-L-histidine.</text>
        <dbReference type="EC" id="2.7.13.3"/>
    </reaction>
</comment>
<dbReference type="PRINTS" id="PR00344">
    <property type="entry name" value="BCTRLSENSOR"/>
</dbReference>
<feature type="modified residue" description="4-aspartylphosphate" evidence="6">
    <location>
        <position position="513"/>
    </location>
</feature>
<feature type="transmembrane region" description="Helical" evidence="7">
    <location>
        <begin position="163"/>
        <end position="182"/>
    </location>
</feature>
<sequence length="584" mass="63824">MAATAGIDRIRAEQVRTIYRNAPPGLLMTLVAVSVMTGAFVYIEPSLRDGAVIFILVMIVQTVARLLLQRTYSRVPRPDSDWRRWGRWFTAGTVTGGTSIGVGIILLLPAGNTQLELLALPVIFAVISGAVGAFAVFPPAFFLFFGAISWAPIVWLFTRGDALHVTIGFLYILWFVTVAEVARRSGRDFLETLRLRFENQDLVGDLRREKAVAEEANAAKSRFLAAASHDLRQPVHALSLFVAAAQIQPINPETRGLLDHIDDSVRSLGRLFGGLLDISRLDAGVVEVNRMAFAVRPVIHNVFRELAAQAEGKDLQLRMRVPDVAIHSDPLLFERIVRNVVANAVAYTTNGGVLIGCRRRGESLRIEIWDTGWGIAPADQVQVFEEFYQVGNPERDRTRGVGLGLAIVKRLTTLLDHRLELRSTPGRGSCFAVEVPIAATSDVHPVAAQAESLAPVQRGAGLILVLDDELTIQIGMKTLLEGWGYRVLTAGSGDEMLEAIATAAEAPRLIICDYRLRDNETGTAVVERLRSEFNDDIPAMLITGDTAPDRIREAEASGLLLLHKPVPNGKLRAAIAHLTTLTPA</sequence>
<dbReference type="RefSeq" id="WP_380605621.1">
    <property type="nucleotide sequence ID" value="NZ_JBHSDU010000015.1"/>
</dbReference>
<organism evidence="10 11">
    <name type="scientific">Steroidobacter flavus</name>
    <dbReference type="NCBI Taxonomy" id="1842136"/>
    <lineage>
        <taxon>Bacteria</taxon>
        <taxon>Pseudomonadati</taxon>
        <taxon>Pseudomonadota</taxon>
        <taxon>Gammaproteobacteria</taxon>
        <taxon>Steroidobacterales</taxon>
        <taxon>Steroidobacteraceae</taxon>
        <taxon>Steroidobacter</taxon>
    </lineage>
</organism>
<dbReference type="SUPFAM" id="SSF47384">
    <property type="entry name" value="Homodimeric domain of signal transducing histidine kinase"/>
    <property type="match status" value="1"/>
</dbReference>
<keyword evidence="7" id="KW-0812">Transmembrane</keyword>
<evidence type="ECO:0000313" key="10">
    <source>
        <dbReference type="EMBL" id="MFC4314444.1"/>
    </source>
</evidence>
<evidence type="ECO:0000256" key="1">
    <source>
        <dbReference type="ARBA" id="ARBA00000085"/>
    </source>
</evidence>
<dbReference type="SMART" id="SM00387">
    <property type="entry name" value="HATPase_c"/>
    <property type="match status" value="1"/>
</dbReference>
<dbReference type="InterPro" id="IPR036890">
    <property type="entry name" value="HATPase_C_sf"/>
</dbReference>
<dbReference type="Pfam" id="PF00512">
    <property type="entry name" value="HisKA"/>
    <property type="match status" value="1"/>
</dbReference>
<dbReference type="EMBL" id="JBHSDU010000015">
    <property type="protein sequence ID" value="MFC4314444.1"/>
    <property type="molecule type" value="Genomic_DNA"/>
</dbReference>
<dbReference type="InterPro" id="IPR011006">
    <property type="entry name" value="CheY-like_superfamily"/>
</dbReference>
<dbReference type="SMART" id="SM00448">
    <property type="entry name" value="REC"/>
    <property type="match status" value="1"/>
</dbReference>
<name>A0ABV8T6P7_9GAMM</name>
<dbReference type="InterPro" id="IPR003594">
    <property type="entry name" value="HATPase_dom"/>
</dbReference>
<gene>
    <name evidence="10" type="ORF">ACFPN2_35590</name>
</gene>
<evidence type="ECO:0000256" key="2">
    <source>
        <dbReference type="ARBA" id="ARBA00012438"/>
    </source>
</evidence>
<dbReference type="CDD" id="cd00082">
    <property type="entry name" value="HisKA"/>
    <property type="match status" value="1"/>
</dbReference>
<dbReference type="InterPro" id="IPR005467">
    <property type="entry name" value="His_kinase_dom"/>
</dbReference>
<dbReference type="InterPro" id="IPR036097">
    <property type="entry name" value="HisK_dim/P_sf"/>
</dbReference>
<dbReference type="Pfam" id="PF00072">
    <property type="entry name" value="Response_reg"/>
    <property type="match status" value="1"/>
</dbReference>
<feature type="transmembrane region" description="Helical" evidence="7">
    <location>
        <begin position="88"/>
        <end position="111"/>
    </location>
</feature>
<dbReference type="GO" id="GO:0016301">
    <property type="term" value="F:kinase activity"/>
    <property type="evidence" value="ECO:0007669"/>
    <property type="project" value="UniProtKB-KW"/>
</dbReference>
<dbReference type="Gene3D" id="1.10.287.130">
    <property type="match status" value="1"/>
</dbReference>
<keyword evidence="5 10" id="KW-0418">Kinase</keyword>
<feature type="transmembrane region" description="Helical" evidence="7">
    <location>
        <begin position="25"/>
        <end position="43"/>
    </location>
</feature>
<keyword evidence="4" id="KW-0808">Transferase</keyword>
<protein>
    <recommendedName>
        <fullName evidence="2">histidine kinase</fullName>
        <ecNumber evidence="2">2.7.13.3</ecNumber>
    </recommendedName>
</protein>
<evidence type="ECO:0000256" key="6">
    <source>
        <dbReference type="PROSITE-ProRule" id="PRU00169"/>
    </source>
</evidence>
<evidence type="ECO:0000256" key="7">
    <source>
        <dbReference type="SAM" id="Phobius"/>
    </source>
</evidence>
<dbReference type="Gene3D" id="3.40.50.2300">
    <property type="match status" value="1"/>
</dbReference>
<dbReference type="InterPro" id="IPR004358">
    <property type="entry name" value="Sig_transdc_His_kin-like_C"/>
</dbReference>
<proteinExistence type="predicted"/>
<dbReference type="CDD" id="cd00156">
    <property type="entry name" value="REC"/>
    <property type="match status" value="1"/>
</dbReference>
<accession>A0ABV8T6P7</accession>